<feature type="compositionally biased region" description="Basic and acidic residues" evidence="1">
    <location>
        <begin position="596"/>
        <end position="606"/>
    </location>
</feature>
<dbReference type="Gene3D" id="1.25.40.10">
    <property type="entry name" value="Tetratricopeptide repeat domain"/>
    <property type="match status" value="2"/>
</dbReference>
<dbReference type="AlphaFoldDB" id="A0A1B6IKD7"/>
<reference evidence="2" key="1">
    <citation type="submission" date="2015-11" db="EMBL/GenBank/DDBJ databases">
        <title>De novo transcriptome assembly of four potential Pierce s Disease insect vectors from Arizona vineyards.</title>
        <authorList>
            <person name="Tassone E.E."/>
        </authorList>
    </citation>
    <scope>NUCLEOTIDE SEQUENCE</scope>
</reference>
<gene>
    <name evidence="2" type="ORF">g.32124</name>
</gene>
<feature type="region of interest" description="Disordered" evidence="1">
    <location>
        <begin position="526"/>
        <end position="606"/>
    </location>
</feature>
<accession>A0A1B6IKD7</accession>
<evidence type="ECO:0000313" key="2">
    <source>
        <dbReference type="EMBL" id="JAS87376.1"/>
    </source>
</evidence>
<dbReference type="SUPFAM" id="SSF48452">
    <property type="entry name" value="TPR-like"/>
    <property type="match status" value="1"/>
</dbReference>
<proteinExistence type="predicted"/>
<dbReference type="EMBL" id="GECU01020330">
    <property type="protein sequence ID" value="JAS87376.1"/>
    <property type="molecule type" value="Transcribed_RNA"/>
</dbReference>
<name>A0A1B6IKD7_9HEMI</name>
<sequence>MCFEFCFKMELVENKRIFFLHTSLLLPNDDELVKKINTLRLVPEKPLPEYLQLAECPFTWQPNRFYDVNPEEVINLSKEKAEYDDLPLDKFIRLLTLVYEFSHLKQFEEAEQALHNAEKLLLEEKGFGFVHATRHILLATQAHIFAMKGLENEEIKELEPYIELSKPDQAAVQALKAKFFSLYRKKGFQCAVDASRKALELNPEEPMWMFLLAESLRRQSKYTKSDNEPLREEVKLLEKAIEKDRNPHYIVHLALRYTLCAKNTFHQNKNNYNYKRSELCQLIDKMWEEVTKLCKVALELAPNNEVINRRCGHTLMQSDIKVQYKNKDLIRTALEKALELSPDSSMTLHYLGKFHERLDNNYKEAEKFYQKAAELDANLAAQFDLIRLKFKLHGVDKYDPSEDFENMLQKQSQLERHNWLKAKVHILSYDLFVKRDLKKVLEEFEIIIEDNEMYYFVKKHYFLFSERMDAIDLYKYIANELKIAEEDVVPNKHELLKKIENISPESVEGPGDKSLLNNVIKKFREPTHGSTTSYTGQRRRLNSDNASSSDTMFWRSNQNQQGSLRQNQSTWRPTGNRSSESSNWRQTGSKSSNNSDWRKRDPNHEE</sequence>
<protein>
    <submittedName>
        <fullName evidence="2">Uncharacterized protein</fullName>
    </submittedName>
</protein>
<evidence type="ECO:0000256" key="1">
    <source>
        <dbReference type="SAM" id="MobiDB-lite"/>
    </source>
</evidence>
<dbReference type="InterPro" id="IPR011990">
    <property type="entry name" value="TPR-like_helical_dom_sf"/>
</dbReference>
<feature type="compositionally biased region" description="Polar residues" evidence="1">
    <location>
        <begin position="543"/>
        <end position="595"/>
    </location>
</feature>
<organism evidence="2">
    <name type="scientific">Homalodisca liturata</name>
    <dbReference type="NCBI Taxonomy" id="320908"/>
    <lineage>
        <taxon>Eukaryota</taxon>
        <taxon>Metazoa</taxon>
        <taxon>Ecdysozoa</taxon>
        <taxon>Arthropoda</taxon>
        <taxon>Hexapoda</taxon>
        <taxon>Insecta</taxon>
        <taxon>Pterygota</taxon>
        <taxon>Neoptera</taxon>
        <taxon>Paraneoptera</taxon>
        <taxon>Hemiptera</taxon>
        <taxon>Auchenorrhyncha</taxon>
        <taxon>Membracoidea</taxon>
        <taxon>Cicadellidae</taxon>
        <taxon>Cicadellinae</taxon>
        <taxon>Proconiini</taxon>
        <taxon>Homalodisca</taxon>
    </lineage>
</organism>